<gene>
    <name evidence="4" type="primary">vwa3a</name>
</gene>
<evidence type="ECO:0000313" key="5">
    <source>
        <dbReference type="Proteomes" id="UP000694397"/>
    </source>
</evidence>
<evidence type="ECO:0000259" key="2">
    <source>
        <dbReference type="Pfam" id="PF13768"/>
    </source>
</evidence>
<feature type="domain" description="DUF4537" evidence="3">
    <location>
        <begin position="689"/>
        <end position="794"/>
    </location>
</feature>
<reference evidence="4 5" key="1">
    <citation type="submission" date="2019-04" db="EMBL/GenBank/DDBJ databases">
        <authorList>
            <consortium name="Wellcome Sanger Institute Data Sharing"/>
        </authorList>
    </citation>
    <scope>NUCLEOTIDE SEQUENCE [LARGE SCALE GENOMIC DNA]</scope>
</reference>
<dbReference type="AlphaFoldDB" id="A0A8C9VD45"/>
<evidence type="ECO:0000313" key="4">
    <source>
        <dbReference type="Ensembl" id="ENSSFOP00015043722.1"/>
    </source>
</evidence>
<dbReference type="OrthoDB" id="10021393at2759"/>
<dbReference type="InterPro" id="IPR002035">
    <property type="entry name" value="VWF_A"/>
</dbReference>
<dbReference type="Gene3D" id="3.40.50.410">
    <property type="entry name" value="von Willebrand factor, type A domain"/>
    <property type="match status" value="1"/>
</dbReference>
<dbReference type="CDD" id="cd04508">
    <property type="entry name" value="Tudor_SF"/>
    <property type="match status" value="1"/>
</dbReference>
<feature type="domain" description="VWFA" evidence="2">
    <location>
        <begin position="173"/>
        <end position="322"/>
    </location>
</feature>
<dbReference type="Gene3D" id="2.30.30.140">
    <property type="match status" value="1"/>
</dbReference>
<proteinExistence type="predicted"/>
<dbReference type="Pfam" id="PF15057">
    <property type="entry name" value="DUF4537"/>
    <property type="match status" value="1"/>
</dbReference>
<name>A0A8C9VD45_SCLFO</name>
<dbReference type="CDD" id="cd00198">
    <property type="entry name" value="vWFA"/>
    <property type="match status" value="1"/>
</dbReference>
<protein>
    <recommendedName>
        <fullName evidence="6">von Willebrand factor A domain-containing protein 3B-like</fullName>
    </recommendedName>
</protein>
<feature type="region of interest" description="Disordered" evidence="1">
    <location>
        <begin position="380"/>
        <end position="408"/>
    </location>
</feature>
<dbReference type="Proteomes" id="UP000694397">
    <property type="component" value="Chromosome 1"/>
</dbReference>
<reference evidence="4" key="3">
    <citation type="submission" date="2025-09" db="UniProtKB">
        <authorList>
            <consortium name="Ensembl"/>
        </authorList>
    </citation>
    <scope>IDENTIFICATION</scope>
</reference>
<reference evidence="4" key="2">
    <citation type="submission" date="2025-08" db="UniProtKB">
        <authorList>
            <consortium name="Ensembl"/>
        </authorList>
    </citation>
    <scope>IDENTIFICATION</scope>
</reference>
<organism evidence="4 5">
    <name type="scientific">Scleropages formosus</name>
    <name type="common">Asian bonytongue</name>
    <name type="synonym">Osteoglossum formosum</name>
    <dbReference type="NCBI Taxonomy" id="113540"/>
    <lineage>
        <taxon>Eukaryota</taxon>
        <taxon>Metazoa</taxon>
        <taxon>Chordata</taxon>
        <taxon>Craniata</taxon>
        <taxon>Vertebrata</taxon>
        <taxon>Euteleostomi</taxon>
        <taxon>Actinopterygii</taxon>
        <taxon>Neopterygii</taxon>
        <taxon>Teleostei</taxon>
        <taxon>Osteoglossocephala</taxon>
        <taxon>Osteoglossomorpha</taxon>
        <taxon>Osteoglossiformes</taxon>
        <taxon>Osteoglossidae</taxon>
        <taxon>Scleropages</taxon>
    </lineage>
</organism>
<keyword evidence="5" id="KW-1185">Reference proteome</keyword>
<dbReference type="PANTHER" id="PTHR46785:SF1">
    <property type="entry name" value="VON WILLEBRAND FACTOR A DOMAIN-CONTAINING PROTEIN 3B"/>
    <property type="match status" value="1"/>
</dbReference>
<dbReference type="SUPFAM" id="SSF53300">
    <property type="entry name" value="vWA-like"/>
    <property type="match status" value="1"/>
</dbReference>
<evidence type="ECO:0008006" key="6">
    <source>
        <dbReference type="Google" id="ProtNLM"/>
    </source>
</evidence>
<dbReference type="Pfam" id="PF13768">
    <property type="entry name" value="VWA_3"/>
    <property type="match status" value="1"/>
</dbReference>
<dbReference type="GeneTree" id="ENSGT00940000157237"/>
<dbReference type="Ensembl" id="ENSSFOT00015078783.1">
    <property type="protein sequence ID" value="ENSSFOP00015043722.1"/>
    <property type="gene ID" value="ENSSFOG00015032039.1"/>
</dbReference>
<evidence type="ECO:0000259" key="3">
    <source>
        <dbReference type="Pfam" id="PF15057"/>
    </source>
</evidence>
<dbReference type="PANTHER" id="PTHR46785">
    <property type="entry name" value="VON WILLEBRAND FACTOR A DOMAIN-CONTAINING PROTEIN 3B"/>
    <property type="match status" value="1"/>
</dbReference>
<dbReference type="InterPro" id="IPR036465">
    <property type="entry name" value="vWFA_dom_sf"/>
</dbReference>
<evidence type="ECO:0000256" key="1">
    <source>
        <dbReference type="SAM" id="MobiDB-lite"/>
    </source>
</evidence>
<dbReference type="InterPro" id="IPR032770">
    <property type="entry name" value="DUF4537"/>
</dbReference>
<sequence length="806" mass="90903">MPPGAGVREDVFLVWREMEEVQVTRAQIEDMLLTIQSPSPRQGPATSMCEDFISSRDWLSRHGLKAQRLLLYDALVDCAFRHSDGVVDVKAKPECGSTMADAESRCKLVNAKYCDRFAHMTWKDGSVVHVYVTAKKCRWYEDMMKQALATLQRRLEWLQMGSRELFGTVLEEKVYFLINTSESMKDRLSLVKSKIHELIQEQLCHKAKVNFVTLSSCVASWRRKVEDVTEESLDSAWNWIQGLEGGGSTHMLEALRLALADTDTQAVYLLTDSLPDQPAESVLAHVQRDPLIPVHTISFYCSDPAAERFLHELSETTGGRYNSYLPRTQDAGQQLPYVSEDVHLLKEEIEQGKSDMEKVFKLRAQCVVLDWYHSKDSKTAEKSCLGRPHSAPQLEGSARHAVGNQDGNRKLLRKTTRQSTQATCDPACTPAGLRDLLSRGGEQALRDWMVPETLSLFQANIEKQNQVLHSLGSAAGEVEQKKERRRRPQLCLDEPTAHWLRTNSLVARRLTMMDILAPVGIPQKAKYVPILDKRIYSKVFDEVHPFNSTIRGCQQLTLINPLAVDLEGYKTKLKEVLKMYERRLDLMVWRALTPEEKDKLASDKPLVFRENREALLQALERLGWPLTQEDVDLLEDQVRLGLSFLQQASDLQQAIRQKIQEPRPGKGADDTLPAAPKETAVQVLDTLRGQRVIARSEKDGFYYTGTVKRRVKGKRVMIDFISGDCQIIPLRFLITVGGAGPCPPLVIGDSVFVGAEKQGAGNCFVPGVVIATPRRLEPIDKLYTVYKFDGKTIRPSRPESTAHAAK</sequence>
<accession>A0A8C9VD45</accession>